<proteinExistence type="predicted"/>
<reference evidence="4" key="1">
    <citation type="submission" date="2023-07" db="EMBL/GenBank/DDBJ databases">
        <title>Molecular identification of indigenous halophilic bacteria isolated from red sea cost, biodegradation of synthetic dyes and assessment of degraded metabolite toxicity.</title>
        <authorList>
            <person name="Chaieb K."/>
            <person name="Altayb H.N."/>
        </authorList>
    </citation>
    <scope>NUCLEOTIDE SEQUENCE [LARGE SCALE GENOMIC DNA]</scope>
    <source>
        <strain evidence="4">K20</strain>
    </source>
</reference>
<organism evidence="3 4">
    <name type="scientific">Vibrio tritonius</name>
    <dbReference type="NCBI Taxonomy" id="1435069"/>
    <lineage>
        <taxon>Bacteria</taxon>
        <taxon>Pseudomonadati</taxon>
        <taxon>Pseudomonadota</taxon>
        <taxon>Gammaproteobacteria</taxon>
        <taxon>Vibrionales</taxon>
        <taxon>Vibrionaceae</taxon>
        <taxon>Vibrio</taxon>
    </lineage>
</organism>
<name>A0ABS7YRY3_9VIBR</name>
<gene>
    <name evidence="3" type="ORF">LDJ79_16480</name>
</gene>
<accession>A0ABS7YRY3</accession>
<feature type="coiled-coil region" evidence="1">
    <location>
        <begin position="239"/>
        <end position="266"/>
    </location>
</feature>
<dbReference type="InterPro" id="IPR020008">
    <property type="entry name" value="GlyGly_CTERM"/>
</dbReference>
<feature type="chain" id="PRO_5045758190" evidence="2">
    <location>
        <begin position="21"/>
        <end position="305"/>
    </location>
</feature>
<keyword evidence="1" id="KW-0175">Coiled coil</keyword>
<evidence type="ECO:0000313" key="3">
    <source>
        <dbReference type="EMBL" id="MCA2017722.1"/>
    </source>
</evidence>
<keyword evidence="2" id="KW-0732">Signal</keyword>
<protein>
    <submittedName>
        <fullName evidence="3">GlyGly-CTERM sorting domain-containing protein</fullName>
    </submittedName>
</protein>
<evidence type="ECO:0000313" key="4">
    <source>
        <dbReference type="Proteomes" id="UP001199044"/>
    </source>
</evidence>
<feature type="signal peptide" evidence="2">
    <location>
        <begin position="1"/>
        <end position="20"/>
    </location>
</feature>
<dbReference type="NCBIfam" id="TIGR03501">
    <property type="entry name" value="GlyGly_CTERM"/>
    <property type="match status" value="1"/>
</dbReference>
<evidence type="ECO:0000256" key="2">
    <source>
        <dbReference type="SAM" id="SignalP"/>
    </source>
</evidence>
<evidence type="ECO:0000256" key="1">
    <source>
        <dbReference type="SAM" id="Coils"/>
    </source>
</evidence>
<comment type="caution">
    <text evidence="3">The sequence shown here is derived from an EMBL/GenBank/DDBJ whole genome shotgun (WGS) entry which is preliminary data.</text>
</comment>
<keyword evidence="4" id="KW-1185">Reference proteome</keyword>
<dbReference type="EMBL" id="JAIWIU010000117">
    <property type="protein sequence ID" value="MCA2017722.1"/>
    <property type="molecule type" value="Genomic_DNA"/>
</dbReference>
<dbReference type="Proteomes" id="UP001199044">
    <property type="component" value="Unassembled WGS sequence"/>
</dbReference>
<dbReference type="RefSeq" id="WP_225251375.1">
    <property type="nucleotide sequence ID" value="NZ_JAIWIU010000117.1"/>
</dbReference>
<sequence length="305" mass="33110">MLKVIFFFIACLSASFICVADTVYTDDGIIQGNTCIGIDCSSDMTFTTPPLVLKENNLKIKLEVSTLNAESIELHSSDYYYIAEFGNSWNLDANDSANGGQNYFALEQSYSKTPTLLSDGTAVNYRCFYYMDDSEVYNVNQSLVDSGIVYVNADGVIPRGDPIKTPQCGTSTAPVPVKNGVKLLEDASINDGGIALGFNSTASDANVSVGMEDQRRRLVNIAYALNDIDVLALGQMTVYVDQVTTIDTLNKQLDKLEAQIVKLESLSTQNSSSDDHSGGAFSIFWLLLLGGFGVLRIKLSTRAVN</sequence>